<organism evidence="3 4">
    <name type="scientific">Phytophthora citrophthora</name>
    <dbReference type="NCBI Taxonomy" id="4793"/>
    <lineage>
        <taxon>Eukaryota</taxon>
        <taxon>Sar</taxon>
        <taxon>Stramenopiles</taxon>
        <taxon>Oomycota</taxon>
        <taxon>Peronosporomycetes</taxon>
        <taxon>Peronosporales</taxon>
        <taxon>Peronosporaceae</taxon>
        <taxon>Phytophthora</taxon>
    </lineage>
</organism>
<evidence type="ECO:0000313" key="3">
    <source>
        <dbReference type="EMBL" id="KAK1941568.1"/>
    </source>
</evidence>
<feature type="compositionally biased region" description="Low complexity" evidence="2">
    <location>
        <begin position="384"/>
        <end position="394"/>
    </location>
</feature>
<feature type="compositionally biased region" description="Polar residues" evidence="2">
    <location>
        <begin position="486"/>
        <end position="495"/>
    </location>
</feature>
<evidence type="ECO:0000313" key="4">
    <source>
        <dbReference type="Proteomes" id="UP001259832"/>
    </source>
</evidence>
<gene>
    <name evidence="3" type="ORF">P3T76_007434</name>
</gene>
<dbReference type="EMBL" id="JASMQC010000012">
    <property type="protein sequence ID" value="KAK1941568.1"/>
    <property type="molecule type" value="Genomic_DNA"/>
</dbReference>
<evidence type="ECO:0000256" key="2">
    <source>
        <dbReference type="SAM" id="MobiDB-lite"/>
    </source>
</evidence>
<reference evidence="3" key="1">
    <citation type="submission" date="2023-08" db="EMBL/GenBank/DDBJ databases">
        <title>Reference Genome Resource for the Citrus Pathogen Phytophthora citrophthora.</title>
        <authorList>
            <person name="Moller H."/>
            <person name="Coetzee B."/>
            <person name="Rose L.J."/>
            <person name="Van Niekerk J.M."/>
        </authorList>
    </citation>
    <scope>NUCLEOTIDE SEQUENCE</scope>
    <source>
        <strain evidence="3">STE-U-9442</strain>
    </source>
</reference>
<dbReference type="Gene3D" id="6.10.250.3110">
    <property type="match status" value="1"/>
</dbReference>
<feature type="compositionally biased region" description="Basic and acidic residues" evidence="2">
    <location>
        <begin position="134"/>
        <end position="145"/>
    </location>
</feature>
<feature type="coiled-coil region" evidence="1">
    <location>
        <begin position="164"/>
        <end position="200"/>
    </location>
</feature>
<protein>
    <submittedName>
        <fullName evidence="3">Uncharacterized protein</fullName>
    </submittedName>
</protein>
<proteinExistence type="predicted"/>
<keyword evidence="1" id="KW-0175">Coiled coil</keyword>
<feature type="coiled-coil region" evidence="1">
    <location>
        <begin position="321"/>
        <end position="355"/>
    </location>
</feature>
<evidence type="ECO:0000256" key="1">
    <source>
        <dbReference type="SAM" id="Coils"/>
    </source>
</evidence>
<feature type="compositionally biased region" description="Polar residues" evidence="2">
    <location>
        <begin position="414"/>
        <end position="437"/>
    </location>
</feature>
<feature type="region of interest" description="Disordered" evidence="2">
    <location>
        <begin position="375"/>
        <end position="503"/>
    </location>
</feature>
<accession>A0AAD9GNV8</accession>
<keyword evidence="4" id="KW-1185">Reference proteome</keyword>
<comment type="caution">
    <text evidence="3">The sequence shown here is derived from an EMBL/GenBank/DDBJ whole genome shotgun (WGS) entry which is preliminary data.</text>
</comment>
<name>A0AAD9GNV8_9STRA</name>
<dbReference type="Proteomes" id="UP001259832">
    <property type="component" value="Unassembled WGS sequence"/>
</dbReference>
<dbReference type="AlphaFoldDB" id="A0AAD9GNV8"/>
<sequence>MRETLGHDRDYLGGTVRWLRSEIEDMEHFRDDQAEEILRLNTEIARLRSGTGATTGGAAIAVFQSQQHQHTAEHQDSEQWLARIQTQLDVALEDLDHRQAELHEAGEAEIELQHKLRDRERKLAEVRHDLALAQHSLDRRQRDDLPSDPSVARLASGTQVPASAEEARLNLDLTRAQAELLTARAEIAYLERAAEDHKAELARVHLAQEDASASGSSVPAPDAAADAAAISSLEQDLADAFGNLEIVQHDRDQLSAKSHAIVTQRDRAVADRDQVRLDRTQAVQDLHRVTTDRDRIQADLNTVTQDRQVALADREAVRAAREATAQELSRFQQQNAALRQTHRKLGADYAEAEQQLHHTEGSSAQLSTWISDRREVRAAKRSRSASASHAVPPSAHKRPVRSQSAPRVPGPSASRATGSTKPTPSATPVPGVQTTGSLALLAEQASGQTVGERSDTSASHRTHTQAGQPGSGQPTRVRPPGRKRSLTTTPSTCSSRHPRVKKVPSAAAVQVLTPGASIPVRKKGRMATM</sequence>
<feature type="compositionally biased region" description="Polar residues" evidence="2">
    <location>
        <begin position="445"/>
        <end position="474"/>
    </location>
</feature>
<feature type="region of interest" description="Disordered" evidence="2">
    <location>
        <begin position="134"/>
        <end position="159"/>
    </location>
</feature>